<proteinExistence type="predicted"/>
<dbReference type="Proteomes" id="UP000076837">
    <property type="component" value="Unassembled WGS sequence"/>
</dbReference>
<organism evidence="1 2">
    <name type="scientific">Didymella rabiei</name>
    <name type="common">Chickpea ascochyta blight fungus</name>
    <name type="synonym">Mycosphaerella rabiei</name>
    <dbReference type="NCBI Taxonomy" id="5454"/>
    <lineage>
        <taxon>Eukaryota</taxon>
        <taxon>Fungi</taxon>
        <taxon>Dikarya</taxon>
        <taxon>Ascomycota</taxon>
        <taxon>Pezizomycotina</taxon>
        <taxon>Dothideomycetes</taxon>
        <taxon>Pleosporomycetidae</taxon>
        <taxon>Pleosporales</taxon>
        <taxon>Pleosporineae</taxon>
        <taxon>Didymellaceae</taxon>
        <taxon>Ascochyta</taxon>
    </lineage>
</organism>
<evidence type="ECO:0000313" key="2">
    <source>
        <dbReference type="Proteomes" id="UP000076837"/>
    </source>
</evidence>
<dbReference type="OrthoDB" id="3785113at2759"/>
<evidence type="ECO:0000313" key="1">
    <source>
        <dbReference type="EMBL" id="KZM20442.1"/>
    </source>
</evidence>
<dbReference type="AlphaFoldDB" id="A0A162Z7I5"/>
<accession>A0A162Z7I5</accession>
<protein>
    <submittedName>
        <fullName evidence="1">Uncharacterized protein</fullName>
    </submittedName>
</protein>
<dbReference type="EMBL" id="JYNV01000281">
    <property type="protein sequence ID" value="KZM20442.1"/>
    <property type="molecule type" value="Genomic_DNA"/>
</dbReference>
<keyword evidence="2" id="KW-1185">Reference proteome</keyword>
<name>A0A162Z7I5_DIDRA</name>
<sequence>MPWQPCLVCDEETTNYCNHCARLDGEGIVTDARFYCDIDCQKRDELEHLKVHMEFRHAMSSDMERAINAGKIAQTLFYSFLENTWSYDMKNVCIKRDQDHRLVAVEVTDGTGVVTASGGITDCWSHAGGWLIKFPSEAFSAFDGDAKHALLAHRNSVWAFVVMHAAVRALFQDLVEDVQTDIKEIVHYPTKKSSRIVRAQGSFGFETRRRDQLYPDVDGRGDTKGVYEITLKCGAKIVLDLAGAQWEPLNGEGVHKPVTYSTDYWSRWGVAVKYRVPFCSHQLKHAAKMTKYRMITSQTLIMEISLYFNVFMMSSCKAELDFHPRELLDMESGACRSAKQRFFAKTLVYLKRRPAELDSGKALDVLNVLNTFDLRHPKVIAEQPAAQPRGNGSLPLDIGSMEKFDWKEFSRLIRMPSSEVTLKEKKRAKALQKNRSVYKEPGSWKMVFLEDTIPGPRIPMDCISENAAWRLE</sequence>
<dbReference type="STRING" id="5454.A0A162Z7I5"/>
<gene>
    <name evidence="1" type="ORF">ST47_g8537</name>
</gene>
<comment type="caution">
    <text evidence="1">The sequence shown here is derived from an EMBL/GenBank/DDBJ whole genome shotgun (WGS) entry which is preliminary data.</text>
</comment>
<reference evidence="1 2" key="1">
    <citation type="journal article" date="2016" name="Sci. Rep.">
        <title>Draft genome sequencing and secretome analysis of fungal phytopathogen Ascochyta rabiei provides insight into the necrotrophic effector repertoire.</title>
        <authorList>
            <person name="Verma S."/>
            <person name="Gazara R.K."/>
            <person name="Nizam S."/>
            <person name="Parween S."/>
            <person name="Chattopadhyay D."/>
            <person name="Verma P.K."/>
        </authorList>
    </citation>
    <scope>NUCLEOTIDE SEQUENCE [LARGE SCALE GENOMIC DNA]</scope>
    <source>
        <strain evidence="1 2">ArDII</strain>
    </source>
</reference>